<sequence>MLARKDHYAGRGIVRFNVSTQGEVTDIRLVQGLCSLADEAVRDSARRLKRFKPGMQAGNSVGVAFRLPVSFVTQKLAI</sequence>
<name>A0ABS3QJ78_9BACT</name>
<dbReference type="EMBL" id="JAGETZ010000009">
    <property type="protein sequence ID" value="MBO2011151.1"/>
    <property type="molecule type" value="Genomic_DNA"/>
</dbReference>
<dbReference type="Proteomes" id="UP000664369">
    <property type="component" value="Unassembled WGS sequence"/>
</dbReference>
<organism evidence="2 3">
    <name type="scientific">Hymenobacter negativus</name>
    <dbReference type="NCBI Taxonomy" id="2795026"/>
    <lineage>
        <taxon>Bacteria</taxon>
        <taxon>Pseudomonadati</taxon>
        <taxon>Bacteroidota</taxon>
        <taxon>Cytophagia</taxon>
        <taxon>Cytophagales</taxon>
        <taxon>Hymenobacteraceae</taxon>
        <taxon>Hymenobacter</taxon>
    </lineage>
</organism>
<dbReference type="Pfam" id="PF03544">
    <property type="entry name" value="TonB_C"/>
    <property type="match status" value="1"/>
</dbReference>
<dbReference type="InterPro" id="IPR037682">
    <property type="entry name" value="TonB_C"/>
</dbReference>
<evidence type="ECO:0000259" key="1">
    <source>
        <dbReference type="PROSITE" id="PS52015"/>
    </source>
</evidence>
<gene>
    <name evidence="2" type="ORF">J4E00_18965</name>
</gene>
<reference evidence="2 3" key="1">
    <citation type="submission" date="2021-03" db="EMBL/GenBank/DDBJ databases">
        <authorList>
            <person name="Kim M.K."/>
        </authorList>
    </citation>
    <scope>NUCLEOTIDE SEQUENCE [LARGE SCALE GENOMIC DNA]</scope>
    <source>
        <strain evidence="2 3">BT442</strain>
    </source>
</reference>
<dbReference type="RefSeq" id="WP_208176841.1">
    <property type="nucleotide sequence ID" value="NZ_JAGETZ010000009.1"/>
</dbReference>
<keyword evidence="3" id="KW-1185">Reference proteome</keyword>
<comment type="caution">
    <text evidence="2">The sequence shown here is derived from an EMBL/GenBank/DDBJ whole genome shotgun (WGS) entry which is preliminary data.</text>
</comment>
<dbReference type="SUPFAM" id="SSF74653">
    <property type="entry name" value="TolA/TonB C-terminal domain"/>
    <property type="match status" value="1"/>
</dbReference>
<evidence type="ECO:0000313" key="3">
    <source>
        <dbReference type="Proteomes" id="UP000664369"/>
    </source>
</evidence>
<dbReference type="PROSITE" id="PS52015">
    <property type="entry name" value="TONB_CTD"/>
    <property type="match status" value="1"/>
</dbReference>
<feature type="domain" description="TonB C-terminal" evidence="1">
    <location>
        <begin position="1"/>
        <end position="78"/>
    </location>
</feature>
<protein>
    <submittedName>
        <fullName evidence="2">Energy transducer TonB</fullName>
    </submittedName>
</protein>
<evidence type="ECO:0000313" key="2">
    <source>
        <dbReference type="EMBL" id="MBO2011151.1"/>
    </source>
</evidence>
<accession>A0ABS3QJ78</accession>
<dbReference type="Gene3D" id="3.30.1150.10">
    <property type="match status" value="1"/>
</dbReference>
<proteinExistence type="predicted"/>